<dbReference type="PROSITE" id="PS51900">
    <property type="entry name" value="CB"/>
    <property type="match status" value="1"/>
</dbReference>
<evidence type="ECO:0000256" key="3">
    <source>
        <dbReference type="ARBA" id="ARBA00023172"/>
    </source>
</evidence>
<keyword evidence="2 4" id="KW-0238">DNA-binding</keyword>
<name>A0A1H9WR62_9PSEU</name>
<dbReference type="PANTHER" id="PTHR30349">
    <property type="entry name" value="PHAGE INTEGRASE-RELATED"/>
    <property type="match status" value="1"/>
</dbReference>
<keyword evidence="3" id="KW-0233">DNA recombination</keyword>
<dbReference type="InterPro" id="IPR044068">
    <property type="entry name" value="CB"/>
</dbReference>
<dbReference type="InterPro" id="IPR011010">
    <property type="entry name" value="DNA_brk_join_enz"/>
</dbReference>
<sequence>MAWVERSGGQTWRVRYRRDDGTIGALPGFPSRRAAQDQVDDMVSEQRKGLWLDPARGEVTVDEFVPDWFDALDVDVRTEENYRGIIRNHISPRWGQTSLVDIKNLKVHAWAKDLRASGLAPVTVSGFVKLLSQILSDATDERLIAVNPIRPQRRGKRRHTGRPREKTWAEPVEALHVADQINACYGPGGAILEITAAWTGARWGELTGLQRPNLHLSDDDDAGFIIIDPDTGCLHESAGGKLWLGQPKTDASARRIDLAPFTVRLLRHHLTTHNHPHVFVTPDHQLHRRSNFARRAQRPAADGNLAIPEPTIRLQPAKLGLTFHGLRHGHKTWMIEDGIPEIAQALRLGHVLEDKVRETYSHVANGVKTRLLQCLQDRWDKAVADARGDLDGTWRSAA</sequence>
<protein>
    <submittedName>
        <fullName evidence="7">Site-specific recombinase XerD</fullName>
    </submittedName>
</protein>
<dbReference type="InterPro" id="IPR010998">
    <property type="entry name" value="Integrase_recombinase_N"/>
</dbReference>
<evidence type="ECO:0000256" key="2">
    <source>
        <dbReference type="ARBA" id="ARBA00023125"/>
    </source>
</evidence>
<dbReference type="Proteomes" id="UP000199051">
    <property type="component" value="Unassembled WGS sequence"/>
</dbReference>
<reference evidence="8" key="1">
    <citation type="submission" date="2016-10" db="EMBL/GenBank/DDBJ databases">
        <authorList>
            <person name="Varghese N."/>
            <person name="Submissions S."/>
        </authorList>
    </citation>
    <scope>NUCLEOTIDE SEQUENCE [LARGE SCALE GENOMIC DNA]</scope>
    <source>
        <strain evidence="8">DSM 44260</strain>
    </source>
</reference>
<feature type="domain" description="Tyr recombinase" evidence="5">
    <location>
        <begin position="161"/>
        <end position="373"/>
    </location>
</feature>
<dbReference type="InterPro" id="IPR050090">
    <property type="entry name" value="Tyrosine_recombinase_XerCD"/>
</dbReference>
<proteinExistence type="inferred from homology"/>
<keyword evidence="8" id="KW-1185">Reference proteome</keyword>
<dbReference type="GO" id="GO:0015074">
    <property type="term" value="P:DNA integration"/>
    <property type="evidence" value="ECO:0007669"/>
    <property type="project" value="InterPro"/>
</dbReference>
<evidence type="ECO:0000259" key="5">
    <source>
        <dbReference type="PROSITE" id="PS51898"/>
    </source>
</evidence>
<dbReference type="STRING" id="155974.SAMN04487818_111119"/>
<feature type="domain" description="Core-binding (CB)" evidence="6">
    <location>
        <begin position="59"/>
        <end position="139"/>
    </location>
</feature>
<evidence type="ECO:0000313" key="7">
    <source>
        <dbReference type="EMBL" id="SES36420.1"/>
    </source>
</evidence>
<dbReference type="GO" id="GO:0006310">
    <property type="term" value="P:DNA recombination"/>
    <property type="evidence" value="ECO:0007669"/>
    <property type="project" value="UniProtKB-KW"/>
</dbReference>
<dbReference type="InterPro" id="IPR002104">
    <property type="entry name" value="Integrase_catalytic"/>
</dbReference>
<accession>A0A1H9WR62</accession>
<evidence type="ECO:0000313" key="8">
    <source>
        <dbReference type="Proteomes" id="UP000199051"/>
    </source>
</evidence>
<dbReference type="RefSeq" id="WP_092783319.1">
    <property type="nucleotide sequence ID" value="NZ_FOGI01000011.1"/>
</dbReference>
<dbReference type="Gene3D" id="1.10.150.130">
    <property type="match status" value="1"/>
</dbReference>
<dbReference type="Gene3D" id="1.10.443.10">
    <property type="entry name" value="Intergrase catalytic core"/>
    <property type="match status" value="1"/>
</dbReference>
<evidence type="ECO:0000256" key="1">
    <source>
        <dbReference type="ARBA" id="ARBA00008857"/>
    </source>
</evidence>
<dbReference type="SUPFAM" id="SSF56349">
    <property type="entry name" value="DNA breaking-rejoining enzymes"/>
    <property type="match status" value="1"/>
</dbReference>
<dbReference type="PANTHER" id="PTHR30349:SF41">
    <property type="entry name" value="INTEGRASE_RECOMBINASE PROTEIN MJ0367-RELATED"/>
    <property type="match status" value="1"/>
</dbReference>
<dbReference type="GO" id="GO:0003677">
    <property type="term" value="F:DNA binding"/>
    <property type="evidence" value="ECO:0007669"/>
    <property type="project" value="UniProtKB-UniRule"/>
</dbReference>
<evidence type="ECO:0000256" key="4">
    <source>
        <dbReference type="PROSITE-ProRule" id="PRU01248"/>
    </source>
</evidence>
<evidence type="ECO:0000259" key="6">
    <source>
        <dbReference type="PROSITE" id="PS51900"/>
    </source>
</evidence>
<dbReference type="InterPro" id="IPR013762">
    <property type="entry name" value="Integrase-like_cat_sf"/>
</dbReference>
<organism evidence="7 8">
    <name type="scientific">Actinokineospora terrae</name>
    <dbReference type="NCBI Taxonomy" id="155974"/>
    <lineage>
        <taxon>Bacteria</taxon>
        <taxon>Bacillati</taxon>
        <taxon>Actinomycetota</taxon>
        <taxon>Actinomycetes</taxon>
        <taxon>Pseudonocardiales</taxon>
        <taxon>Pseudonocardiaceae</taxon>
        <taxon>Actinokineospora</taxon>
    </lineage>
</organism>
<dbReference type="AlphaFoldDB" id="A0A1H9WR62"/>
<gene>
    <name evidence="7" type="ORF">SAMN04487818_111119</name>
</gene>
<dbReference type="PROSITE" id="PS51898">
    <property type="entry name" value="TYR_RECOMBINASE"/>
    <property type="match status" value="1"/>
</dbReference>
<comment type="similarity">
    <text evidence="1">Belongs to the 'phage' integrase family.</text>
</comment>
<dbReference type="EMBL" id="FOGI01000011">
    <property type="protein sequence ID" value="SES36420.1"/>
    <property type="molecule type" value="Genomic_DNA"/>
</dbReference>